<reference evidence="2" key="1">
    <citation type="submission" date="2006-10" db="EMBL/GenBank/DDBJ databases">
        <authorList>
            <person name="Amadeo P."/>
            <person name="Zhao Q."/>
            <person name="Wortman J."/>
            <person name="Fraser-Liggett C."/>
            <person name="Carlton J."/>
        </authorList>
    </citation>
    <scope>NUCLEOTIDE SEQUENCE</scope>
    <source>
        <strain evidence="2">G3</strain>
    </source>
</reference>
<keyword evidence="1" id="KW-0812">Transmembrane</keyword>
<accession>A2DIP3</accession>
<keyword evidence="3" id="KW-1185">Reference proteome</keyword>
<dbReference type="VEuPathDB" id="TrichDB:TVAG_432520"/>
<protein>
    <submittedName>
        <fullName evidence="2">Uncharacterized protein</fullName>
    </submittedName>
</protein>
<keyword evidence="1" id="KW-1133">Transmembrane helix</keyword>
<dbReference type="InParanoid" id="A2DIP3"/>
<dbReference type="InterPro" id="IPR036873">
    <property type="entry name" value="Rhodanese-like_dom_sf"/>
</dbReference>
<dbReference type="Gene3D" id="3.40.250.10">
    <property type="entry name" value="Rhodanese-like domain"/>
    <property type="match status" value="1"/>
</dbReference>
<dbReference type="AlphaFoldDB" id="A2DIP3"/>
<dbReference type="EMBL" id="DS113205">
    <property type="protein sequence ID" value="EAY19656.1"/>
    <property type="molecule type" value="Genomic_DNA"/>
</dbReference>
<dbReference type="Proteomes" id="UP000001542">
    <property type="component" value="Unassembled WGS sequence"/>
</dbReference>
<dbReference type="VEuPathDB" id="TrichDB:TVAGG3_0562720"/>
<dbReference type="RefSeq" id="XP_001580642.1">
    <property type="nucleotide sequence ID" value="XM_001580592.1"/>
</dbReference>
<reference evidence="2" key="2">
    <citation type="journal article" date="2007" name="Science">
        <title>Draft genome sequence of the sexually transmitted pathogen Trichomonas vaginalis.</title>
        <authorList>
            <person name="Carlton J.M."/>
            <person name="Hirt R.P."/>
            <person name="Silva J.C."/>
            <person name="Delcher A.L."/>
            <person name="Schatz M."/>
            <person name="Zhao Q."/>
            <person name="Wortman J.R."/>
            <person name="Bidwell S.L."/>
            <person name="Alsmark U.C.M."/>
            <person name="Besteiro S."/>
            <person name="Sicheritz-Ponten T."/>
            <person name="Noel C.J."/>
            <person name="Dacks J.B."/>
            <person name="Foster P.G."/>
            <person name="Simillion C."/>
            <person name="Van de Peer Y."/>
            <person name="Miranda-Saavedra D."/>
            <person name="Barton G.J."/>
            <person name="Westrop G.D."/>
            <person name="Mueller S."/>
            <person name="Dessi D."/>
            <person name="Fiori P.L."/>
            <person name="Ren Q."/>
            <person name="Paulsen I."/>
            <person name="Zhang H."/>
            <person name="Bastida-Corcuera F.D."/>
            <person name="Simoes-Barbosa A."/>
            <person name="Brown M.T."/>
            <person name="Hayes R.D."/>
            <person name="Mukherjee M."/>
            <person name="Okumura C.Y."/>
            <person name="Schneider R."/>
            <person name="Smith A.J."/>
            <person name="Vanacova S."/>
            <person name="Villalvazo M."/>
            <person name="Haas B.J."/>
            <person name="Pertea M."/>
            <person name="Feldblyum T.V."/>
            <person name="Utterback T.R."/>
            <person name="Shu C.L."/>
            <person name="Osoegawa K."/>
            <person name="de Jong P.J."/>
            <person name="Hrdy I."/>
            <person name="Horvathova L."/>
            <person name="Zubacova Z."/>
            <person name="Dolezal P."/>
            <person name="Malik S.B."/>
            <person name="Logsdon J.M. Jr."/>
            <person name="Henze K."/>
            <person name="Gupta A."/>
            <person name="Wang C.C."/>
            <person name="Dunne R.L."/>
            <person name="Upcroft J.A."/>
            <person name="Upcroft P."/>
            <person name="White O."/>
            <person name="Salzberg S.L."/>
            <person name="Tang P."/>
            <person name="Chiu C.-H."/>
            <person name="Lee Y.-S."/>
            <person name="Embley T.M."/>
            <person name="Coombs G.H."/>
            <person name="Mottram J.C."/>
            <person name="Tachezy J."/>
            <person name="Fraser-Liggett C.M."/>
            <person name="Johnson P.J."/>
        </authorList>
    </citation>
    <scope>NUCLEOTIDE SEQUENCE [LARGE SCALE GENOMIC DNA]</scope>
    <source>
        <strain evidence="2">G3</strain>
    </source>
</reference>
<keyword evidence="1" id="KW-0472">Membrane</keyword>
<proteinExistence type="predicted"/>
<gene>
    <name evidence="2" type="ORF">TVAG_432520</name>
</gene>
<evidence type="ECO:0000313" key="2">
    <source>
        <dbReference type="EMBL" id="EAY19656.1"/>
    </source>
</evidence>
<dbReference type="SUPFAM" id="SSF52821">
    <property type="entry name" value="Rhodanese/Cell cycle control phosphatase"/>
    <property type="match status" value="1"/>
</dbReference>
<name>A2DIP3_TRIV3</name>
<organism evidence="2 3">
    <name type="scientific">Trichomonas vaginalis (strain ATCC PRA-98 / G3)</name>
    <dbReference type="NCBI Taxonomy" id="412133"/>
    <lineage>
        <taxon>Eukaryota</taxon>
        <taxon>Metamonada</taxon>
        <taxon>Parabasalia</taxon>
        <taxon>Trichomonadida</taxon>
        <taxon>Trichomonadidae</taxon>
        <taxon>Trichomonas</taxon>
    </lineage>
</organism>
<feature type="transmembrane region" description="Helical" evidence="1">
    <location>
        <begin position="21"/>
        <end position="39"/>
    </location>
</feature>
<evidence type="ECO:0000313" key="3">
    <source>
        <dbReference type="Proteomes" id="UP000001542"/>
    </source>
</evidence>
<sequence length="129" mass="15262">MFRPRQRHQYTNPQIAKIKRYFGFVMGLLIGFALAWILFLSRRESYTETDAISKQITIDVCTKQQWETGHYKEAIFIDSDLFSEQFQNILTNKDIPVNVYAREQSVLDRVVKELQAYGYQVQSSKIWTN</sequence>
<dbReference type="KEGG" id="tva:5465184"/>
<dbReference type="SMR" id="A2DIP3"/>
<evidence type="ECO:0000256" key="1">
    <source>
        <dbReference type="SAM" id="Phobius"/>
    </source>
</evidence>